<feature type="non-terminal residue" evidence="1">
    <location>
        <position position="126"/>
    </location>
</feature>
<dbReference type="CDD" id="cd00303">
    <property type="entry name" value="retropepsin_like"/>
    <property type="match status" value="1"/>
</dbReference>
<dbReference type="OrthoDB" id="5596707at2759"/>
<gene>
    <name evidence="1" type="ORF">K503DRAFT_702977</name>
</gene>
<dbReference type="STRING" id="1314800.A0A1B7MH25"/>
<accession>A0A1B7MH25</accession>
<proteinExistence type="predicted"/>
<evidence type="ECO:0000313" key="2">
    <source>
        <dbReference type="Proteomes" id="UP000092154"/>
    </source>
</evidence>
<dbReference type="Proteomes" id="UP000092154">
    <property type="component" value="Unassembled WGS sequence"/>
</dbReference>
<reference evidence="1 2" key="1">
    <citation type="submission" date="2016-06" db="EMBL/GenBank/DDBJ databases">
        <title>Comparative genomics of the ectomycorrhizal sister species Rhizopogon vinicolor and Rhizopogon vesiculosus (Basidiomycota: Boletales) reveals a divergence of the mating type B locus.</title>
        <authorList>
            <consortium name="DOE Joint Genome Institute"/>
            <person name="Mujic A.B."/>
            <person name="Kuo A."/>
            <person name="Tritt A."/>
            <person name="Lipzen A."/>
            <person name="Chen C."/>
            <person name="Johnson J."/>
            <person name="Sharma A."/>
            <person name="Barry K."/>
            <person name="Grigoriev I.V."/>
            <person name="Spatafora J.W."/>
        </authorList>
    </citation>
    <scope>NUCLEOTIDE SEQUENCE [LARGE SCALE GENOMIC DNA]</scope>
    <source>
        <strain evidence="1 2">AM-OR11-026</strain>
    </source>
</reference>
<evidence type="ECO:0000313" key="1">
    <source>
        <dbReference type="EMBL" id="OAX31889.1"/>
    </source>
</evidence>
<dbReference type="EMBL" id="KV449196">
    <property type="protein sequence ID" value="OAX31889.1"/>
    <property type="molecule type" value="Genomic_DNA"/>
</dbReference>
<dbReference type="AlphaFoldDB" id="A0A1B7MH25"/>
<sequence>MPPPIVEHATPLRELKVMLNGIHAEMGLLDEGSELVVIREDVWRKTQAPINKDIRMRMQTPNGSSQDMSGCLEMLEIDVDGIKTWAHAYVIANAPYRLLLGRPWQRLVRLSKSETADMVYVTVHDP</sequence>
<dbReference type="InterPro" id="IPR021109">
    <property type="entry name" value="Peptidase_aspartic_dom_sf"/>
</dbReference>
<keyword evidence="2" id="KW-1185">Reference proteome</keyword>
<organism evidence="1 2">
    <name type="scientific">Rhizopogon vinicolor AM-OR11-026</name>
    <dbReference type="NCBI Taxonomy" id="1314800"/>
    <lineage>
        <taxon>Eukaryota</taxon>
        <taxon>Fungi</taxon>
        <taxon>Dikarya</taxon>
        <taxon>Basidiomycota</taxon>
        <taxon>Agaricomycotina</taxon>
        <taxon>Agaricomycetes</taxon>
        <taxon>Agaricomycetidae</taxon>
        <taxon>Boletales</taxon>
        <taxon>Suillineae</taxon>
        <taxon>Rhizopogonaceae</taxon>
        <taxon>Rhizopogon</taxon>
    </lineage>
</organism>
<dbReference type="Gene3D" id="2.40.70.10">
    <property type="entry name" value="Acid Proteases"/>
    <property type="match status" value="1"/>
</dbReference>
<protein>
    <submittedName>
        <fullName evidence="1">Uncharacterized protein</fullName>
    </submittedName>
</protein>
<name>A0A1B7MH25_9AGAM</name>
<dbReference type="SUPFAM" id="SSF50630">
    <property type="entry name" value="Acid proteases"/>
    <property type="match status" value="1"/>
</dbReference>
<dbReference type="InParanoid" id="A0A1B7MH25"/>